<sequence>MYSARIGYPSLGQRNDTFSLPALVVGLVGHLDLPDLHPHPAALAQANCPVAGATSVPVQWTEKWALPSLAEALGMLDFGSSPRSKSMTGVMNFFLLAPKSVWKDPTSNTVL</sequence>
<proteinExistence type="predicted"/>
<protein>
    <submittedName>
        <fullName evidence="1">Uncharacterized protein</fullName>
    </submittedName>
</protein>
<keyword evidence="2" id="KW-1185">Reference proteome</keyword>
<evidence type="ECO:0000313" key="1">
    <source>
        <dbReference type="EMBL" id="QEL15083.1"/>
    </source>
</evidence>
<name>A0A5C1AA80_9BACT</name>
<dbReference type="AlphaFoldDB" id="A0A5C1AA80"/>
<reference evidence="2" key="1">
    <citation type="submission" date="2019-08" db="EMBL/GenBank/DDBJ databases">
        <title>Limnoglobus roseus gen. nov., sp. nov., a novel freshwater planctomycete with a giant genome from the family Gemmataceae.</title>
        <authorList>
            <person name="Kulichevskaya I.S."/>
            <person name="Naumoff D.G."/>
            <person name="Miroshnikov K."/>
            <person name="Ivanova A."/>
            <person name="Philippov D.A."/>
            <person name="Hakobyan A."/>
            <person name="Rijpstra I.C."/>
            <person name="Sinninghe Damste J.S."/>
            <person name="Liesack W."/>
            <person name="Dedysh S.N."/>
        </authorList>
    </citation>
    <scope>NUCLEOTIDE SEQUENCE [LARGE SCALE GENOMIC DNA]</scope>
    <source>
        <strain evidence="2">PX52</strain>
    </source>
</reference>
<dbReference type="EMBL" id="CP042425">
    <property type="protein sequence ID" value="QEL15083.1"/>
    <property type="molecule type" value="Genomic_DNA"/>
</dbReference>
<accession>A0A5C1AA80</accession>
<gene>
    <name evidence="1" type="ORF">PX52LOC_01991</name>
</gene>
<organism evidence="1 2">
    <name type="scientific">Limnoglobus roseus</name>
    <dbReference type="NCBI Taxonomy" id="2598579"/>
    <lineage>
        <taxon>Bacteria</taxon>
        <taxon>Pseudomonadati</taxon>
        <taxon>Planctomycetota</taxon>
        <taxon>Planctomycetia</taxon>
        <taxon>Gemmatales</taxon>
        <taxon>Gemmataceae</taxon>
        <taxon>Limnoglobus</taxon>
    </lineage>
</organism>
<dbReference type="KEGG" id="lrs:PX52LOC_01991"/>
<dbReference type="Proteomes" id="UP000324974">
    <property type="component" value="Chromosome"/>
</dbReference>
<evidence type="ECO:0000313" key="2">
    <source>
        <dbReference type="Proteomes" id="UP000324974"/>
    </source>
</evidence>